<comment type="similarity">
    <text evidence="1">Belongs to the peptidase C14B family.</text>
</comment>
<dbReference type="InterPro" id="IPR011600">
    <property type="entry name" value="Pept_C14_caspase"/>
</dbReference>
<gene>
    <name evidence="4" type="ORF">CSSPTR1EN2_LOCUS986</name>
</gene>
<evidence type="ECO:0000313" key="4">
    <source>
        <dbReference type="EMBL" id="CAK9190630.1"/>
    </source>
</evidence>
<dbReference type="InterPro" id="IPR050452">
    <property type="entry name" value="Metacaspase"/>
</dbReference>
<dbReference type="InterPro" id="IPR029030">
    <property type="entry name" value="Caspase-like_dom_sf"/>
</dbReference>
<feature type="domain" description="Peptidase C14 caspase" evidence="3">
    <location>
        <begin position="3"/>
        <end position="452"/>
    </location>
</feature>
<sequence>MVRKRALLAGCNYPGTKCELHGCANDVIRMKTTLLERFGFDEADILVLLDSDPKLPQPTGANIRQSLAKLIEDVQPDDVLVFHYSGHGTQVPPESGAPDDTGMEEAIVPTDMNILTDEDFRDLVNKIPSGVTFTFISDSCHSGGLIDSEKEQIGGGVIQYATTPSTGPAALSSNPQAPVSNPELQHNNSTGQGNNAEGGLMGLISRGLQAFHIPGDDEAPLETQPQTQTIEFESQYAADVAASQEDAPQSRNKNLDINTLTEILSQRTGQDVKVGNIRTTIFDVFGDQASSSVKTFVNAIFSHLQGGGGGGEDQGAGWMAMVSSEAGQFLKTKLDTDPNATSYMAPALQGVNPFSAHAAYSGLKPPAAQRVRADCGILLSGCQSSETSADATVGRDKSKSYGAFSNAIQTVLSQTNGPITNRDLVLEARKLLATSGFKQHPCLFSADTSADAYFLCPV</sequence>
<dbReference type="PANTHER" id="PTHR48104:SF30">
    <property type="entry name" value="METACASPASE-1"/>
    <property type="match status" value="1"/>
</dbReference>
<feature type="compositionally biased region" description="Polar residues" evidence="2">
    <location>
        <begin position="164"/>
        <end position="195"/>
    </location>
</feature>
<accession>A0ABP0T9Y4</accession>
<evidence type="ECO:0000313" key="5">
    <source>
        <dbReference type="Proteomes" id="UP001497512"/>
    </source>
</evidence>
<evidence type="ECO:0000259" key="3">
    <source>
        <dbReference type="Pfam" id="PF00656"/>
    </source>
</evidence>
<evidence type="ECO:0000256" key="1">
    <source>
        <dbReference type="ARBA" id="ARBA00009005"/>
    </source>
</evidence>
<evidence type="ECO:0000256" key="2">
    <source>
        <dbReference type="SAM" id="MobiDB-lite"/>
    </source>
</evidence>
<proteinExistence type="inferred from homology"/>
<dbReference type="EMBL" id="OZ019893">
    <property type="protein sequence ID" value="CAK9190630.1"/>
    <property type="molecule type" value="Genomic_DNA"/>
</dbReference>
<protein>
    <recommendedName>
        <fullName evidence="3">Peptidase C14 caspase domain-containing protein</fullName>
    </recommendedName>
</protein>
<reference evidence="4 5" key="1">
    <citation type="submission" date="2024-02" db="EMBL/GenBank/DDBJ databases">
        <authorList>
            <consortium name="ELIXIR-Norway"/>
            <consortium name="Elixir Norway"/>
        </authorList>
    </citation>
    <scope>NUCLEOTIDE SEQUENCE [LARGE SCALE GENOMIC DNA]</scope>
</reference>
<feature type="region of interest" description="Disordered" evidence="2">
    <location>
        <begin position="164"/>
        <end position="198"/>
    </location>
</feature>
<dbReference type="PANTHER" id="PTHR48104">
    <property type="entry name" value="METACASPASE-4"/>
    <property type="match status" value="1"/>
</dbReference>
<organism evidence="4 5">
    <name type="scientific">Sphagnum troendelagicum</name>
    <dbReference type="NCBI Taxonomy" id="128251"/>
    <lineage>
        <taxon>Eukaryota</taxon>
        <taxon>Viridiplantae</taxon>
        <taxon>Streptophyta</taxon>
        <taxon>Embryophyta</taxon>
        <taxon>Bryophyta</taxon>
        <taxon>Sphagnophytina</taxon>
        <taxon>Sphagnopsida</taxon>
        <taxon>Sphagnales</taxon>
        <taxon>Sphagnaceae</taxon>
        <taxon>Sphagnum</taxon>
    </lineage>
</organism>
<name>A0ABP0T9Y4_9BRYO</name>
<keyword evidence="5" id="KW-1185">Reference proteome</keyword>
<dbReference type="SUPFAM" id="SSF52129">
    <property type="entry name" value="Caspase-like"/>
    <property type="match status" value="1"/>
</dbReference>
<dbReference type="Gene3D" id="3.40.50.12660">
    <property type="match status" value="2"/>
</dbReference>
<dbReference type="Proteomes" id="UP001497512">
    <property type="component" value="Chromosome 1"/>
</dbReference>
<dbReference type="Pfam" id="PF00656">
    <property type="entry name" value="Peptidase_C14"/>
    <property type="match status" value="1"/>
</dbReference>